<dbReference type="InterPro" id="IPR001245">
    <property type="entry name" value="Ser-Thr/Tyr_kinase_cat_dom"/>
</dbReference>
<dbReference type="Pfam" id="PF12796">
    <property type="entry name" value="Ank_2"/>
    <property type="match status" value="1"/>
</dbReference>
<gene>
    <name evidence="4" type="ORF">C7M84_015127</name>
</gene>
<dbReference type="GO" id="GO:0007094">
    <property type="term" value="P:mitotic spindle assembly checkpoint signaling"/>
    <property type="evidence" value="ECO:0007669"/>
    <property type="project" value="InterPro"/>
</dbReference>
<dbReference type="PANTHER" id="PTHR23060">
    <property type="entry name" value="TESTIS EXPRESSED GENE 14"/>
    <property type="match status" value="1"/>
</dbReference>
<dbReference type="InterPro" id="IPR039339">
    <property type="entry name" value="Tex14"/>
</dbReference>
<evidence type="ECO:0000313" key="5">
    <source>
        <dbReference type="Proteomes" id="UP000283509"/>
    </source>
</evidence>
<comment type="caution">
    <text evidence="4">The sequence shown here is derived from an EMBL/GenBank/DDBJ whole genome shotgun (WGS) entry which is preliminary data.</text>
</comment>
<feature type="compositionally biased region" description="Low complexity" evidence="2">
    <location>
        <begin position="1011"/>
        <end position="1022"/>
    </location>
</feature>
<feature type="repeat" description="ANK" evidence="1">
    <location>
        <begin position="166"/>
        <end position="198"/>
    </location>
</feature>
<feature type="compositionally biased region" description="Polar residues" evidence="2">
    <location>
        <begin position="656"/>
        <end position="672"/>
    </location>
</feature>
<dbReference type="Pfam" id="PF07714">
    <property type="entry name" value="PK_Tyr_Ser-Thr"/>
    <property type="match status" value="1"/>
</dbReference>
<feature type="compositionally biased region" description="Polar residues" evidence="2">
    <location>
        <begin position="701"/>
        <end position="719"/>
    </location>
</feature>
<feature type="compositionally biased region" description="Acidic residues" evidence="2">
    <location>
        <begin position="1203"/>
        <end position="1212"/>
    </location>
</feature>
<dbReference type="PROSITE" id="PS50297">
    <property type="entry name" value="ANK_REP_REGION"/>
    <property type="match status" value="2"/>
</dbReference>
<dbReference type="Proteomes" id="UP000283509">
    <property type="component" value="Unassembled WGS sequence"/>
</dbReference>
<feature type="domain" description="Protein kinase" evidence="3">
    <location>
        <begin position="263"/>
        <end position="539"/>
    </location>
</feature>
<dbReference type="SMART" id="SM00248">
    <property type="entry name" value="ANK"/>
    <property type="match status" value="2"/>
</dbReference>
<dbReference type="InterPro" id="IPR002110">
    <property type="entry name" value="Ankyrin_rpt"/>
</dbReference>
<dbReference type="OrthoDB" id="194358at2759"/>
<dbReference type="PROSITE" id="PS50011">
    <property type="entry name" value="PROTEIN_KINASE_DOM"/>
    <property type="match status" value="1"/>
</dbReference>
<accession>A0A423SRG7</accession>
<dbReference type="STRING" id="6689.A0A423SRG7"/>
<dbReference type="PROSITE" id="PS50088">
    <property type="entry name" value="ANK_REPEAT"/>
    <property type="match status" value="2"/>
</dbReference>
<dbReference type="GO" id="GO:0007140">
    <property type="term" value="P:male meiotic nuclear division"/>
    <property type="evidence" value="ECO:0007669"/>
    <property type="project" value="InterPro"/>
</dbReference>
<feature type="region of interest" description="Disordered" evidence="2">
    <location>
        <begin position="34"/>
        <end position="72"/>
    </location>
</feature>
<organism evidence="4 5">
    <name type="scientific">Penaeus vannamei</name>
    <name type="common">Whiteleg shrimp</name>
    <name type="synonym">Litopenaeus vannamei</name>
    <dbReference type="NCBI Taxonomy" id="6689"/>
    <lineage>
        <taxon>Eukaryota</taxon>
        <taxon>Metazoa</taxon>
        <taxon>Ecdysozoa</taxon>
        <taxon>Arthropoda</taxon>
        <taxon>Crustacea</taxon>
        <taxon>Multicrustacea</taxon>
        <taxon>Malacostraca</taxon>
        <taxon>Eumalacostraca</taxon>
        <taxon>Eucarida</taxon>
        <taxon>Decapoda</taxon>
        <taxon>Dendrobranchiata</taxon>
        <taxon>Penaeoidea</taxon>
        <taxon>Penaeidae</taxon>
        <taxon>Penaeus</taxon>
    </lineage>
</organism>
<keyword evidence="5" id="KW-1185">Reference proteome</keyword>
<sequence>MSDWAPFWAIKLADSRKEAWEGQCLLGGVPETRAWLGSSPEEGRKEGSAAVPLPRAQSSAVRRGRATSGAGTWRGSCAGLGFRRSRDLRPRLPERRRRPPRGRREIFLNVGFPARVTRARSLRVHIESVNSHGQTPLFCASFGGDNEVVALLLKLGANPNRRCGTNGSTPVHGAAYRGSRRVLRLLVEAGGDLSLEDNLEQTPRDYALKQPSPIRRQKILHFLDLLLAMTLHRSLARTATTQGTLPHGTLPHGTLPLKPTKSTLSLANRREGSLASVWGACVAEVGEQSPRTPPYVGASPTNLHKTVSCHLLDQMYVSTSLPLLSPADLKRPEVTGVAYTCGGPTVYSPYTWLGTNVTVRRPTPALALPKENHRDLNVGGAVDILVGLVEAMLFLHAHGWLHTAVSSHALHLVSTSHAKLGAFEFALEMQGKGCSMKAPQLLRATWLHPWQAPETLSEQMVSDRSEIYAFSAIMWEIWSGMPPWSGVEEAEVVRRVGGGETLPPVSGSPPSLVTYLTQYGLKWNSHERELDLQEIHTMLRSLRIQSNEEDRVPLIPAWGPPSIPNTPVIGRHSSQNSAQNSPSSDSGQSVQSGTDEPSHNKSSSGSAVSQEGTSPDHLARDTGKYPLRKESSSATRMLVTGEVHHEKPSYLRRSCQEQTVLRKTSEGLQKSVNVPREDKVDGAGSKAMQSLTDKARGKTMSIDSGFSTPCTRTPSPVIDTMTSAKINPSFLTSTPSRPPTTSVLRADLQPDLLPNKVNIKALTNGQTPDILSRGHLDCSKGGCRNRDEYGGERHSSAASFHPAMSPITPVTDSDPDHSRTSSPSDEDQASGYSYISNAAKRAFLMENDGGEDGAFLAPERPASASKLEHNQLQTQASHALRRKEVVRRGLSMTNINSAPFSTNTSVTRTTSHISLSSASSSGSSDICGRRPVRTVSQITLTLRKLSQVSDSSSSKDDMNDPHLEQQTRARRSRSVPKSPAHSARSSKREGSRGWDEITGIKPASHQLTRHSSSCSLASGPSSPTHQINSSSHSLQPPSSSAGNRPSSNHSSLPRSSTNPSAKQPAIGRRWSSISGTSAGLAETAVKIQPRRHSEGQRSRPRKSRRRPEVEVEEEFFDDEFNALLFQQPHMQLSVGSSENLLDSRAPHSMLADGSASPVSLGLSSFSPSLTSSEDEEEGANQKENSLGVSGRLRRRLGAVVEDGNSDEEEEVEGVGRLGSCRSDVDGGKVTEGQEVTSDVDDALNGPWRAKDFGKEYEPLKSVELLRNLEKNLSTYLPTYSIGSDTETGEP</sequence>
<reference evidence="4 5" key="1">
    <citation type="submission" date="2018-04" db="EMBL/GenBank/DDBJ databases">
        <authorList>
            <person name="Zhang X."/>
            <person name="Yuan J."/>
            <person name="Li F."/>
            <person name="Xiang J."/>
        </authorList>
    </citation>
    <scope>NUCLEOTIDE SEQUENCE [LARGE SCALE GENOMIC DNA]</scope>
    <source>
        <tissue evidence="4">Muscle</tissue>
    </source>
</reference>
<keyword evidence="1" id="KW-0040">ANK repeat</keyword>
<feature type="compositionally biased region" description="Low complexity" evidence="2">
    <location>
        <begin position="1029"/>
        <end position="1056"/>
    </location>
</feature>
<dbReference type="GO" id="GO:0051306">
    <property type="term" value="P:mitotic sister chromatid separation"/>
    <property type="evidence" value="ECO:0007669"/>
    <property type="project" value="InterPro"/>
</dbReference>
<dbReference type="SUPFAM" id="SSF56112">
    <property type="entry name" value="Protein kinase-like (PK-like)"/>
    <property type="match status" value="1"/>
</dbReference>
<dbReference type="GO" id="GO:0030496">
    <property type="term" value="C:midbody"/>
    <property type="evidence" value="ECO:0007669"/>
    <property type="project" value="TreeGrafter"/>
</dbReference>
<dbReference type="EMBL" id="QCYY01002883">
    <property type="protein sequence ID" value="ROT66820.1"/>
    <property type="molecule type" value="Genomic_DNA"/>
</dbReference>
<dbReference type="InterPro" id="IPR036770">
    <property type="entry name" value="Ankyrin_rpt-contain_sf"/>
</dbReference>
<feature type="compositionally biased region" description="Low complexity" evidence="2">
    <location>
        <begin position="573"/>
        <end position="592"/>
    </location>
</feature>
<dbReference type="GO" id="GO:0045171">
    <property type="term" value="C:intercellular bridge"/>
    <property type="evidence" value="ECO:0007669"/>
    <property type="project" value="TreeGrafter"/>
</dbReference>
<feature type="compositionally biased region" description="Basic and acidic residues" evidence="2">
    <location>
        <begin position="617"/>
        <end position="631"/>
    </location>
</feature>
<feature type="compositionally biased region" description="Low complexity" evidence="2">
    <location>
        <begin position="1154"/>
        <end position="1171"/>
    </location>
</feature>
<feature type="compositionally biased region" description="Basic and acidic residues" evidence="2">
    <location>
        <begin position="953"/>
        <end position="967"/>
    </location>
</feature>
<protein>
    <recommendedName>
        <fullName evidence="3">Protein kinase domain-containing protein</fullName>
    </recommendedName>
</protein>
<evidence type="ECO:0000256" key="2">
    <source>
        <dbReference type="SAM" id="MobiDB-lite"/>
    </source>
</evidence>
<dbReference type="GO" id="GO:0000776">
    <property type="term" value="C:kinetochore"/>
    <property type="evidence" value="ECO:0007669"/>
    <property type="project" value="TreeGrafter"/>
</dbReference>
<dbReference type="Gene3D" id="1.25.40.20">
    <property type="entry name" value="Ankyrin repeat-containing domain"/>
    <property type="match status" value="1"/>
</dbReference>
<feature type="compositionally biased region" description="Basic and acidic residues" evidence="2">
    <location>
        <begin position="986"/>
        <end position="995"/>
    </location>
</feature>
<dbReference type="PANTHER" id="PTHR23060:SF3">
    <property type="entry name" value="TESTIS EXPRESSED 14, INTERCELLULAR BRIDGE FORMING FACTOR"/>
    <property type="match status" value="1"/>
</dbReference>
<evidence type="ECO:0000256" key="1">
    <source>
        <dbReference type="PROSITE-ProRule" id="PRU00023"/>
    </source>
</evidence>
<feature type="compositionally biased region" description="Polar residues" evidence="2">
    <location>
        <begin position="600"/>
        <end position="613"/>
    </location>
</feature>
<feature type="region of interest" description="Disordered" evidence="2">
    <location>
        <begin position="555"/>
        <end position="719"/>
    </location>
</feature>
<dbReference type="GO" id="GO:0004672">
    <property type="term" value="F:protein kinase activity"/>
    <property type="evidence" value="ECO:0007669"/>
    <property type="project" value="InterPro"/>
</dbReference>
<name>A0A423SRG7_PENVA</name>
<evidence type="ECO:0000259" key="3">
    <source>
        <dbReference type="PROSITE" id="PS50011"/>
    </source>
</evidence>
<feature type="region of interest" description="Disordered" evidence="2">
    <location>
        <begin position="1202"/>
        <end position="1249"/>
    </location>
</feature>
<feature type="repeat" description="ANK" evidence="1">
    <location>
        <begin position="132"/>
        <end position="164"/>
    </location>
</feature>
<dbReference type="GO" id="GO:0043063">
    <property type="term" value="P:intercellular bridge organization"/>
    <property type="evidence" value="ECO:0007669"/>
    <property type="project" value="InterPro"/>
</dbReference>
<dbReference type="GO" id="GO:0005524">
    <property type="term" value="F:ATP binding"/>
    <property type="evidence" value="ECO:0007669"/>
    <property type="project" value="InterPro"/>
</dbReference>
<dbReference type="Gene3D" id="1.10.510.10">
    <property type="entry name" value="Transferase(Phosphotransferase) domain 1"/>
    <property type="match status" value="1"/>
</dbReference>
<dbReference type="InterPro" id="IPR011009">
    <property type="entry name" value="Kinase-like_dom_sf"/>
</dbReference>
<dbReference type="GO" id="GO:0008608">
    <property type="term" value="P:attachment of spindle microtubules to kinetochore"/>
    <property type="evidence" value="ECO:0007669"/>
    <property type="project" value="InterPro"/>
</dbReference>
<feature type="region of interest" description="Disordered" evidence="2">
    <location>
        <begin position="1147"/>
        <end position="1188"/>
    </location>
</feature>
<evidence type="ECO:0000313" key="4">
    <source>
        <dbReference type="EMBL" id="ROT66820.1"/>
    </source>
</evidence>
<proteinExistence type="predicted"/>
<reference evidence="4 5" key="2">
    <citation type="submission" date="2019-01" db="EMBL/GenBank/DDBJ databases">
        <title>The decoding of complex shrimp genome reveals the adaptation for benthos swimmer, frequently molting mechanism and breeding impact on genome.</title>
        <authorList>
            <person name="Sun Y."/>
            <person name="Gao Y."/>
            <person name="Yu Y."/>
        </authorList>
    </citation>
    <scope>NUCLEOTIDE SEQUENCE [LARGE SCALE GENOMIC DNA]</scope>
    <source>
        <tissue evidence="4">Muscle</tissue>
    </source>
</reference>
<dbReference type="InterPro" id="IPR000719">
    <property type="entry name" value="Prot_kinase_dom"/>
</dbReference>
<feature type="region of interest" description="Disordered" evidence="2">
    <location>
        <begin position="945"/>
        <end position="1111"/>
    </location>
</feature>
<feature type="region of interest" description="Disordered" evidence="2">
    <location>
        <begin position="787"/>
        <end position="831"/>
    </location>
</feature>
<dbReference type="SUPFAM" id="SSF48403">
    <property type="entry name" value="Ankyrin repeat"/>
    <property type="match status" value="1"/>
</dbReference>